<evidence type="ECO:0000313" key="3">
    <source>
        <dbReference type="EMBL" id="RPJ66453.1"/>
    </source>
</evidence>
<accession>A0A3N5Y0P3</accession>
<evidence type="ECO:0000313" key="4">
    <source>
        <dbReference type="Proteomes" id="UP000275281"/>
    </source>
</evidence>
<dbReference type="Gene3D" id="3.40.190.10">
    <property type="entry name" value="Periplasmic binding protein-like II"/>
    <property type="match status" value="2"/>
</dbReference>
<dbReference type="RefSeq" id="WP_124027811.1">
    <property type="nucleotide sequence ID" value="NZ_JBHRSN010000006.1"/>
</dbReference>
<organism evidence="3 4">
    <name type="scientific">Alteromonas sediminis</name>
    <dbReference type="NCBI Taxonomy" id="2259342"/>
    <lineage>
        <taxon>Bacteria</taxon>
        <taxon>Pseudomonadati</taxon>
        <taxon>Pseudomonadota</taxon>
        <taxon>Gammaproteobacteria</taxon>
        <taxon>Alteromonadales</taxon>
        <taxon>Alteromonadaceae</taxon>
        <taxon>Alteromonas/Salinimonas group</taxon>
        <taxon>Alteromonas</taxon>
    </lineage>
</organism>
<proteinExistence type="predicted"/>
<dbReference type="SUPFAM" id="SSF53850">
    <property type="entry name" value="Periplasmic binding protein-like II"/>
    <property type="match status" value="1"/>
</dbReference>
<dbReference type="AlphaFoldDB" id="A0A3N5Y0P3"/>
<dbReference type="OrthoDB" id="370676at2"/>
<feature type="chain" id="PRO_5018165421" description="Solute-binding protein family 3/N-terminal domain-containing protein" evidence="1">
    <location>
        <begin position="22"/>
        <end position="254"/>
    </location>
</feature>
<evidence type="ECO:0000256" key="1">
    <source>
        <dbReference type="SAM" id="SignalP"/>
    </source>
</evidence>
<dbReference type="Proteomes" id="UP000275281">
    <property type="component" value="Unassembled WGS sequence"/>
</dbReference>
<name>A0A3N5Y0P3_9ALTE</name>
<keyword evidence="1" id="KW-0732">Signal</keyword>
<reference evidence="3 4" key="1">
    <citation type="submission" date="2018-11" db="EMBL/GenBank/DDBJ databases">
        <authorList>
            <person name="Ye M.-Q."/>
            <person name="Du Z.-J."/>
        </authorList>
    </citation>
    <scope>NUCLEOTIDE SEQUENCE [LARGE SCALE GENOMIC DNA]</scope>
    <source>
        <strain evidence="3 4">U0105</strain>
    </source>
</reference>
<gene>
    <name evidence="3" type="ORF">DRW07_10180</name>
</gene>
<sequence length="254" mass="28189">MKKTLLCIGFSLVLCSASVHAERLSTCSDYTPYTLNADGSKQWAGTNMETLFKLALTLDVSLDTSIRAPFVRCMALLRAGEIDIMPGLIYTDDRAQEFLMVPYSYKEQLAIFYLSGSHKDFSLNTQAQTLLIGVHRAFAIPKRMKEAKLATFFTPVSSVDVGLRMVAKQRLDGTLATISTGNIVIDEMTDVAATFDYTVLPNYGDDLLYFAINKEAPFAKQIDKINQAIAIMAARQENAHLNLRLSEPLEKTIP</sequence>
<protein>
    <recommendedName>
        <fullName evidence="2">Solute-binding protein family 3/N-terminal domain-containing protein</fullName>
    </recommendedName>
</protein>
<keyword evidence="4" id="KW-1185">Reference proteome</keyword>
<feature type="signal peptide" evidence="1">
    <location>
        <begin position="1"/>
        <end position="21"/>
    </location>
</feature>
<dbReference type="Pfam" id="PF00497">
    <property type="entry name" value="SBP_bac_3"/>
    <property type="match status" value="1"/>
</dbReference>
<comment type="caution">
    <text evidence="3">The sequence shown here is derived from an EMBL/GenBank/DDBJ whole genome shotgun (WGS) entry which is preliminary data.</text>
</comment>
<dbReference type="EMBL" id="RPOK01000003">
    <property type="protein sequence ID" value="RPJ66453.1"/>
    <property type="molecule type" value="Genomic_DNA"/>
</dbReference>
<feature type="domain" description="Solute-binding protein family 3/N-terminal" evidence="2">
    <location>
        <begin position="25"/>
        <end position="240"/>
    </location>
</feature>
<evidence type="ECO:0000259" key="2">
    <source>
        <dbReference type="Pfam" id="PF00497"/>
    </source>
</evidence>
<dbReference type="InterPro" id="IPR001638">
    <property type="entry name" value="Solute-binding_3/MltF_N"/>
</dbReference>